<gene>
    <name evidence="2" type="ORF">CGI_10020918</name>
</gene>
<sequence>MCNLCEENELKLSVNRSTERRTAAMKYALPSSVIHAEFEGGDIAIMDLPGDLSRLHVKSPKSPRQHRKHVTPPSTTRMLAALEGKEDNQDEVFQTPPRELQNPSNKTPPTGFECRMYVSKAKHIIHSAIE</sequence>
<dbReference type="HOGENOM" id="CLU_1940120_0_0_1"/>
<dbReference type="AlphaFoldDB" id="K1PW57"/>
<evidence type="ECO:0000256" key="1">
    <source>
        <dbReference type="SAM" id="MobiDB-lite"/>
    </source>
</evidence>
<name>K1PW57_MAGGI</name>
<accession>K1PW57</accession>
<protein>
    <submittedName>
        <fullName evidence="2">Uncharacterized protein</fullName>
    </submittedName>
</protein>
<evidence type="ECO:0000313" key="2">
    <source>
        <dbReference type="EMBL" id="EKC23239.1"/>
    </source>
</evidence>
<organism evidence="2">
    <name type="scientific">Magallana gigas</name>
    <name type="common">Pacific oyster</name>
    <name type="synonym">Crassostrea gigas</name>
    <dbReference type="NCBI Taxonomy" id="29159"/>
    <lineage>
        <taxon>Eukaryota</taxon>
        <taxon>Metazoa</taxon>
        <taxon>Spiralia</taxon>
        <taxon>Lophotrochozoa</taxon>
        <taxon>Mollusca</taxon>
        <taxon>Bivalvia</taxon>
        <taxon>Autobranchia</taxon>
        <taxon>Pteriomorphia</taxon>
        <taxon>Ostreida</taxon>
        <taxon>Ostreoidea</taxon>
        <taxon>Ostreidae</taxon>
        <taxon>Magallana</taxon>
    </lineage>
</organism>
<reference evidence="2" key="1">
    <citation type="journal article" date="2012" name="Nature">
        <title>The oyster genome reveals stress adaptation and complexity of shell formation.</title>
        <authorList>
            <person name="Zhang G."/>
            <person name="Fang X."/>
            <person name="Guo X."/>
            <person name="Li L."/>
            <person name="Luo R."/>
            <person name="Xu F."/>
            <person name="Yang P."/>
            <person name="Zhang L."/>
            <person name="Wang X."/>
            <person name="Qi H."/>
            <person name="Xiong Z."/>
            <person name="Que H."/>
            <person name="Xie Y."/>
            <person name="Holland P.W."/>
            <person name="Paps J."/>
            <person name="Zhu Y."/>
            <person name="Wu F."/>
            <person name="Chen Y."/>
            <person name="Wang J."/>
            <person name="Peng C."/>
            <person name="Meng J."/>
            <person name="Yang L."/>
            <person name="Liu J."/>
            <person name="Wen B."/>
            <person name="Zhang N."/>
            <person name="Huang Z."/>
            <person name="Zhu Q."/>
            <person name="Feng Y."/>
            <person name="Mount A."/>
            <person name="Hedgecock D."/>
            <person name="Xu Z."/>
            <person name="Liu Y."/>
            <person name="Domazet-Loso T."/>
            <person name="Du Y."/>
            <person name="Sun X."/>
            <person name="Zhang S."/>
            <person name="Liu B."/>
            <person name="Cheng P."/>
            <person name="Jiang X."/>
            <person name="Li J."/>
            <person name="Fan D."/>
            <person name="Wang W."/>
            <person name="Fu W."/>
            <person name="Wang T."/>
            <person name="Wang B."/>
            <person name="Zhang J."/>
            <person name="Peng Z."/>
            <person name="Li Y."/>
            <person name="Li N."/>
            <person name="Wang J."/>
            <person name="Chen M."/>
            <person name="He Y."/>
            <person name="Tan F."/>
            <person name="Song X."/>
            <person name="Zheng Q."/>
            <person name="Huang R."/>
            <person name="Yang H."/>
            <person name="Du X."/>
            <person name="Chen L."/>
            <person name="Yang M."/>
            <person name="Gaffney P.M."/>
            <person name="Wang S."/>
            <person name="Luo L."/>
            <person name="She Z."/>
            <person name="Ming Y."/>
            <person name="Huang W."/>
            <person name="Zhang S."/>
            <person name="Huang B."/>
            <person name="Zhang Y."/>
            <person name="Qu T."/>
            <person name="Ni P."/>
            <person name="Miao G."/>
            <person name="Wang J."/>
            <person name="Wang Q."/>
            <person name="Steinberg C.E."/>
            <person name="Wang H."/>
            <person name="Li N."/>
            <person name="Qian L."/>
            <person name="Zhang G."/>
            <person name="Li Y."/>
            <person name="Yang H."/>
            <person name="Liu X."/>
            <person name="Wang J."/>
            <person name="Yin Y."/>
            <person name="Wang J."/>
        </authorList>
    </citation>
    <scope>NUCLEOTIDE SEQUENCE [LARGE SCALE GENOMIC DNA]</scope>
    <source>
        <strain evidence="2">05x7-T-G4-1.051#20</strain>
    </source>
</reference>
<proteinExistence type="predicted"/>
<dbReference type="InParanoid" id="K1PW57"/>
<dbReference type="EMBL" id="JH818302">
    <property type="protein sequence ID" value="EKC23239.1"/>
    <property type="molecule type" value="Genomic_DNA"/>
</dbReference>
<feature type="region of interest" description="Disordered" evidence="1">
    <location>
        <begin position="83"/>
        <end position="111"/>
    </location>
</feature>